<evidence type="ECO:0000256" key="1">
    <source>
        <dbReference type="SAM" id="MobiDB-lite"/>
    </source>
</evidence>
<feature type="compositionally biased region" description="Pro residues" evidence="1">
    <location>
        <begin position="51"/>
        <end position="64"/>
    </location>
</feature>
<dbReference type="AlphaFoldDB" id="A0A9P6B897"/>
<keyword evidence="2" id="KW-0472">Membrane</keyword>
<feature type="domain" description="DUF1279" evidence="3">
    <location>
        <begin position="69"/>
        <end position="174"/>
    </location>
</feature>
<evidence type="ECO:0000259" key="3">
    <source>
        <dbReference type="Pfam" id="PF06916"/>
    </source>
</evidence>
<name>A0A9P6B897_9AGAM</name>
<dbReference type="Pfam" id="PF06916">
    <property type="entry name" value="FAM210A-B_dom"/>
    <property type="match status" value="1"/>
</dbReference>
<dbReference type="PANTHER" id="PTHR21377">
    <property type="entry name" value="PROTEIN FAM210B, MITOCHONDRIAL"/>
    <property type="match status" value="1"/>
</dbReference>
<accession>A0A9P6B897</accession>
<evidence type="ECO:0000256" key="2">
    <source>
        <dbReference type="SAM" id="Phobius"/>
    </source>
</evidence>
<organism evidence="4 5">
    <name type="scientific">Hydnum rufescens UP504</name>
    <dbReference type="NCBI Taxonomy" id="1448309"/>
    <lineage>
        <taxon>Eukaryota</taxon>
        <taxon>Fungi</taxon>
        <taxon>Dikarya</taxon>
        <taxon>Basidiomycota</taxon>
        <taxon>Agaricomycotina</taxon>
        <taxon>Agaricomycetes</taxon>
        <taxon>Cantharellales</taxon>
        <taxon>Hydnaceae</taxon>
        <taxon>Hydnum</taxon>
    </lineage>
</organism>
<keyword evidence="2" id="KW-1133">Transmembrane helix</keyword>
<dbReference type="InterPro" id="IPR045866">
    <property type="entry name" value="FAM210A/B-like"/>
</dbReference>
<evidence type="ECO:0000313" key="5">
    <source>
        <dbReference type="Proteomes" id="UP000886523"/>
    </source>
</evidence>
<sequence length="212" mass="23227">MLRLLRIPVFKVFLPRGPILPFARPFPLVRSPRSPTHSIRLSRRPHSNSPPRTPSPTTDTPPPTSLTGRLKSLIKTHGWYALGVYFGLSLLDFSLTFAVIYLVGAEQVNKLTGGVRSTFSGLFHKDQPPVDPTTDKSVEASGSEGLYAMAILAYGIHKTLWFPVRIGLTAAITPRFVNFLTARGFVGRGGVRRAALHVKDKMQVNGRANSVG</sequence>
<dbReference type="GO" id="GO:0005739">
    <property type="term" value="C:mitochondrion"/>
    <property type="evidence" value="ECO:0007669"/>
    <property type="project" value="TreeGrafter"/>
</dbReference>
<reference evidence="4" key="1">
    <citation type="journal article" date="2020" name="Nat. Commun.">
        <title>Large-scale genome sequencing of mycorrhizal fungi provides insights into the early evolution of symbiotic traits.</title>
        <authorList>
            <person name="Miyauchi S."/>
            <person name="Kiss E."/>
            <person name="Kuo A."/>
            <person name="Drula E."/>
            <person name="Kohler A."/>
            <person name="Sanchez-Garcia M."/>
            <person name="Morin E."/>
            <person name="Andreopoulos B."/>
            <person name="Barry K.W."/>
            <person name="Bonito G."/>
            <person name="Buee M."/>
            <person name="Carver A."/>
            <person name="Chen C."/>
            <person name="Cichocki N."/>
            <person name="Clum A."/>
            <person name="Culley D."/>
            <person name="Crous P.W."/>
            <person name="Fauchery L."/>
            <person name="Girlanda M."/>
            <person name="Hayes R.D."/>
            <person name="Keri Z."/>
            <person name="LaButti K."/>
            <person name="Lipzen A."/>
            <person name="Lombard V."/>
            <person name="Magnuson J."/>
            <person name="Maillard F."/>
            <person name="Murat C."/>
            <person name="Nolan M."/>
            <person name="Ohm R.A."/>
            <person name="Pangilinan J."/>
            <person name="Pereira M.F."/>
            <person name="Perotto S."/>
            <person name="Peter M."/>
            <person name="Pfister S."/>
            <person name="Riley R."/>
            <person name="Sitrit Y."/>
            <person name="Stielow J.B."/>
            <person name="Szollosi G."/>
            <person name="Zifcakova L."/>
            <person name="Stursova M."/>
            <person name="Spatafora J.W."/>
            <person name="Tedersoo L."/>
            <person name="Vaario L.M."/>
            <person name="Yamada A."/>
            <person name="Yan M."/>
            <person name="Wang P."/>
            <person name="Xu J."/>
            <person name="Bruns T."/>
            <person name="Baldrian P."/>
            <person name="Vilgalys R."/>
            <person name="Dunand C."/>
            <person name="Henrissat B."/>
            <person name="Grigoriev I.V."/>
            <person name="Hibbett D."/>
            <person name="Nagy L.G."/>
            <person name="Martin F.M."/>
        </authorList>
    </citation>
    <scope>NUCLEOTIDE SEQUENCE</scope>
    <source>
        <strain evidence="4">UP504</strain>
    </source>
</reference>
<proteinExistence type="predicted"/>
<dbReference type="PANTHER" id="PTHR21377:SF0">
    <property type="entry name" value="PROTEIN FAM210B, MITOCHONDRIAL"/>
    <property type="match status" value="1"/>
</dbReference>
<protein>
    <recommendedName>
        <fullName evidence="3">DUF1279 domain-containing protein</fullName>
    </recommendedName>
</protein>
<dbReference type="EMBL" id="MU128919">
    <property type="protein sequence ID" value="KAF9519242.1"/>
    <property type="molecule type" value="Genomic_DNA"/>
</dbReference>
<gene>
    <name evidence="4" type="ORF">BS47DRAFT_83710</name>
</gene>
<dbReference type="OrthoDB" id="426386at2759"/>
<feature type="region of interest" description="Disordered" evidence="1">
    <location>
        <begin position="33"/>
        <end position="65"/>
    </location>
</feature>
<comment type="caution">
    <text evidence="4">The sequence shown here is derived from an EMBL/GenBank/DDBJ whole genome shotgun (WGS) entry which is preliminary data.</text>
</comment>
<evidence type="ECO:0000313" key="4">
    <source>
        <dbReference type="EMBL" id="KAF9519242.1"/>
    </source>
</evidence>
<keyword evidence="5" id="KW-1185">Reference proteome</keyword>
<dbReference type="Proteomes" id="UP000886523">
    <property type="component" value="Unassembled WGS sequence"/>
</dbReference>
<dbReference type="InterPro" id="IPR009688">
    <property type="entry name" value="FAM210A/B-like_dom"/>
</dbReference>
<keyword evidence="2" id="KW-0812">Transmembrane</keyword>
<feature type="transmembrane region" description="Helical" evidence="2">
    <location>
        <begin position="79"/>
        <end position="103"/>
    </location>
</feature>